<dbReference type="EMBL" id="JABBNI010000065">
    <property type="protein sequence ID" value="NMM65549.1"/>
    <property type="molecule type" value="Genomic_DNA"/>
</dbReference>
<dbReference type="RefSeq" id="WP_169300128.1">
    <property type="nucleotide sequence ID" value="NZ_JABBNI010000065.1"/>
</dbReference>
<accession>A0A7Y0HPX9</accession>
<feature type="domain" description="BIG2" evidence="1">
    <location>
        <begin position="301"/>
        <end position="387"/>
    </location>
</feature>
<reference evidence="2 3" key="1">
    <citation type="submission" date="2020-04" db="EMBL/GenBank/DDBJ databases">
        <authorList>
            <person name="Doyle D.A."/>
        </authorList>
    </citation>
    <scope>NUCLEOTIDE SEQUENCE [LARGE SCALE GENOMIC DNA]</scope>
    <source>
        <strain evidence="2 3">P21</strain>
    </source>
</reference>
<dbReference type="SMART" id="SM00635">
    <property type="entry name" value="BID_2"/>
    <property type="match status" value="2"/>
</dbReference>
<sequence length="484" mass="54012">MNNIIENMYKDNKRRFGQTVKVTRADFSTFDTIVIIKEYDNGNNSLDDKRILADVQDNIRQGDIIQYGNNTYIILLQEETVNNIYCKYVARRCDNIIKMYIGNKLAEIPCVIETGTQNTTTNQYMTLPNGNIKVTIQDNSITKMISNDRRFLIMGLPWKVVGFTSENKGVRYVYAEKTEFDNAYDDKENEIADYWKYNIKHNYSMTIAEESIEIEEGKSKQLVVSITDTVDNNTTTLANPTIIYTSSNTNIVTINNTGVLNAVAAGDTSIKVQFEGIEKIINIKVVKPLPIVVTYQFKTITLDGVALTTDITMDKGTSKQVVVKEITKTTTQGTNVTTETITNPVVAYSSNNSNVTVDSTGKIQAVAAGSSIITIGYENIKKDINVIINDVVQLTVTGKTSVALGRSTTYTSNMPVIWSVEDVNNSTKITTWVTITSQNDTSCTIKVTDKWIFEDSKSKYFNITAVSKDNPNINATSKIKISAY</sequence>
<dbReference type="InterPro" id="IPR008964">
    <property type="entry name" value="Invasin/intimin_cell_adhesion"/>
</dbReference>
<comment type="caution">
    <text evidence="2">The sequence shown here is derived from an EMBL/GenBank/DDBJ whole genome shotgun (WGS) entry which is preliminary data.</text>
</comment>
<evidence type="ECO:0000259" key="1">
    <source>
        <dbReference type="SMART" id="SM00635"/>
    </source>
</evidence>
<proteinExistence type="predicted"/>
<evidence type="ECO:0000313" key="3">
    <source>
        <dbReference type="Proteomes" id="UP000537131"/>
    </source>
</evidence>
<dbReference type="Proteomes" id="UP000537131">
    <property type="component" value="Unassembled WGS sequence"/>
</dbReference>
<dbReference type="Pfam" id="PF02368">
    <property type="entry name" value="Big_2"/>
    <property type="match status" value="1"/>
</dbReference>
<organism evidence="2 3">
    <name type="scientific">Clostridium muellerianum</name>
    <dbReference type="NCBI Taxonomy" id="2716538"/>
    <lineage>
        <taxon>Bacteria</taxon>
        <taxon>Bacillati</taxon>
        <taxon>Bacillota</taxon>
        <taxon>Clostridia</taxon>
        <taxon>Eubacteriales</taxon>
        <taxon>Clostridiaceae</taxon>
        <taxon>Clostridium</taxon>
    </lineage>
</organism>
<keyword evidence="3" id="KW-1185">Reference proteome</keyword>
<gene>
    <name evidence="2" type="ORF">HBE96_23510</name>
</gene>
<dbReference type="Gene3D" id="2.60.40.1080">
    <property type="match status" value="1"/>
</dbReference>
<name>A0A7Y0HPX9_9CLOT</name>
<dbReference type="AlphaFoldDB" id="A0A7Y0HPX9"/>
<evidence type="ECO:0000313" key="2">
    <source>
        <dbReference type="EMBL" id="NMM65549.1"/>
    </source>
</evidence>
<protein>
    <recommendedName>
        <fullName evidence="1">BIG2 domain-containing protein</fullName>
    </recommendedName>
</protein>
<reference evidence="2 3" key="2">
    <citation type="submission" date="2020-06" db="EMBL/GenBank/DDBJ databases">
        <title>Complete Genome Sequence of Clostridium muelleri sp. nov. P21T, an Acid-Alcohol Producing Acetogen Isolated from Old Hay.</title>
        <authorList>
            <person name="Duncan K.E."/>
            <person name="Tanner R.S."/>
        </authorList>
    </citation>
    <scope>NUCLEOTIDE SEQUENCE [LARGE SCALE GENOMIC DNA]</scope>
    <source>
        <strain evidence="2 3">P21</strain>
    </source>
</reference>
<dbReference type="InterPro" id="IPR003343">
    <property type="entry name" value="Big_2"/>
</dbReference>
<dbReference type="SUPFAM" id="SSF49373">
    <property type="entry name" value="Invasin/intimin cell-adhesion fragments"/>
    <property type="match status" value="1"/>
</dbReference>
<feature type="domain" description="BIG2" evidence="1">
    <location>
        <begin position="201"/>
        <end position="284"/>
    </location>
</feature>